<evidence type="ECO:0000313" key="3">
    <source>
        <dbReference type="Proteomes" id="UP000199297"/>
    </source>
</evidence>
<organism evidence="2 3">
    <name type="scientific">Colwellia chukchiensis</name>
    <dbReference type="NCBI Taxonomy" id="641665"/>
    <lineage>
        <taxon>Bacteria</taxon>
        <taxon>Pseudomonadati</taxon>
        <taxon>Pseudomonadota</taxon>
        <taxon>Gammaproteobacteria</taxon>
        <taxon>Alteromonadales</taxon>
        <taxon>Colwelliaceae</taxon>
        <taxon>Colwellia</taxon>
    </lineage>
</organism>
<feature type="transmembrane region" description="Helical" evidence="1">
    <location>
        <begin position="20"/>
        <end position="39"/>
    </location>
</feature>
<dbReference type="InterPro" id="IPR014175">
    <property type="entry name" value="CHP02808"/>
</dbReference>
<name>A0A1H7G9B7_9GAMM</name>
<proteinExistence type="predicted"/>
<dbReference type="AlphaFoldDB" id="A0A1H7G9B7"/>
<gene>
    <name evidence="2" type="ORF">SAMN05216262_10189</name>
</gene>
<dbReference type="OrthoDB" id="6198493at2"/>
<evidence type="ECO:0000313" key="2">
    <source>
        <dbReference type="EMBL" id="SEK33070.1"/>
    </source>
</evidence>
<dbReference type="Proteomes" id="UP000199297">
    <property type="component" value="Unassembled WGS sequence"/>
</dbReference>
<evidence type="ECO:0000256" key="1">
    <source>
        <dbReference type="SAM" id="Phobius"/>
    </source>
</evidence>
<keyword evidence="3" id="KW-1185">Reference proteome</keyword>
<dbReference type="Pfam" id="PF09574">
    <property type="entry name" value="DUF2374"/>
    <property type="match status" value="1"/>
</dbReference>
<keyword evidence="1" id="KW-1133">Transmembrane helix</keyword>
<sequence length="45" mass="5004">MSDLEQLIWNVLGYTSMPFIFLFGFVATAIVAVVILKIFGAKPKN</sequence>
<dbReference type="EMBL" id="FOBI01000001">
    <property type="protein sequence ID" value="SEK33070.1"/>
    <property type="molecule type" value="Genomic_DNA"/>
</dbReference>
<keyword evidence="1" id="KW-0472">Membrane</keyword>
<protein>
    <submittedName>
        <fullName evidence="2">TIGR02808 family protein</fullName>
    </submittedName>
</protein>
<dbReference type="NCBIfam" id="TIGR02808">
    <property type="entry name" value="short_TIGR02808"/>
    <property type="match status" value="1"/>
</dbReference>
<accession>A0A1H7G9B7</accession>
<dbReference type="RefSeq" id="WP_085283088.1">
    <property type="nucleotide sequence ID" value="NZ_FOBI01000001.1"/>
</dbReference>
<keyword evidence="1" id="KW-0812">Transmembrane</keyword>
<reference evidence="3" key="1">
    <citation type="submission" date="2016-10" db="EMBL/GenBank/DDBJ databases">
        <authorList>
            <person name="Varghese N."/>
            <person name="Submissions S."/>
        </authorList>
    </citation>
    <scope>NUCLEOTIDE SEQUENCE [LARGE SCALE GENOMIC DNA]</scope>
    <source>
        <strain evidence="3">CGMCC 1.9127</strain>
    </source>
</reference>
<dbReference type="STRING" id="641665.GCA_002104455_00614"/>